<dbReference type="EMBL" id="PVNK01000071">
    <property type="protein sequence ID" value="PRQ03696.1"/>
    <property type="molecule type" value="Genomic_DNA"/>
</dbReference>
<evidence type="ECO:0000313" key="1">
    <source>
        <dbReference type="EMBL" id="PRQ03696.1"/>
    </source>
</evidence>
<reference evidence="1 2" key="1">
    <citation type="submission" date="2018-03" db="EMBL/GenBank/DDBJ databases">
        <title>Draft Genome Sequences of the Obligatory Marine Myxobacteria Enhygromyxa salina SWB005.</title>
        <authorList>
            <person name="Poehlein A."/>
            <person name="Moghaddam J.A."/>
            <person name="Harms H."/>
            <person name="Alanjari M."/>
            <person name="Koenig G.M."/>
            <person name="Daniel R."/>
            <person name="Schaeberle T.F."/>
        </authorList>
    </citation>
    <scope>NUCLEOTIDE SEQUENCE [LARGE SCALE GENOMIC DNA]</scope>
    <source>
        <strain evidence="1 2">SWB005</strain>
    </source>
</reference>
<accession>A0A2S9YFA0</accession>
<dbReference type="AlphaFoldDB" id="A0A2S9YFA0"/>
<comment type="caution">
    <text evidence="1">The sequence shown here is derived from an EMBL/GenBank/DDBJ whole genome shotgun (WGS) entry which is preliminary data.</text>
</comment>
<proteinExistence type="predicted"/>
<protein>
    <submittedName>
        <fullName evidence="1">Uncharacterized protein</fullName>
    </submittedName>
</protein>
<dbReference type="OrthoDB" id="530636at2"/>
<evidence type="ECO:0000313" key="2">
    <source>
        <dbReference type="Proteomes" id="UP000237968"/>
    </source>
</evidence>
<dbReference type="RefSeq" id="WP_106390797.1">
    <property type="nucleotide sequence ID" value="NZ_PVNK01000071.1"/>
</dbReference>
<dbReference type="Proteomes" id="UP000237968">
    <property type="component" value="Unassembled WGS sequence"/>
</dbReference>
<dbReference type="InterPro" id="IPR054211">
    <property type="entry name" value="DUF6918"/>
</dbReference>
<gene>
    <name evidence="1" type="ORF">ENSA5_13180</name>
</gene>
<dbReference type="Pfam" id="PF21893">
    <property type="entry name" value="DUF6918"/>
    <property type="match status" value="1"/>
</dbReference>
<sequence>MTSLCDQLTRPEVKPHVIDGCCALIERQVAGKRGFGGAAVKAGFAVVTRVKPGFIREVVTKLLPDFAASLQPIYDESVAEASDAAVADVFARRVAEDRSRAAEALLGVTDRKIDGARPGVRRAYQKLRPNARENVEAALPGLIETIQPHLVDPS</sequence>
<organism evidence="1 2">
    <name type="scientific">Enhygromyxa salina</name>
    <dbReference type="NCBI Taxonomy" id="215803"/>
    <lineage>
        <taxon>Bacteria</taxon>
        <taxon>Pseudomonadati</taxon>
        <taxon>Myxococcota</taxon>
        <taxon>Polyangia</taxon>
        <taxon>Nannocystales</taxon>
        <taxon>Nannocystaceae</taxon>
        <taxon>Enhygromyxa</taxon>
    </lineage>
</organism>
<name>A0A2S9YFA0_9BACT</name>
<keyword evidence="2" id="KW-1185">Reference proteome</keyword>